<feature type="domain" description="Radical SAM core" evidence="15">
    <location>
        <begin position="8"/>
        <end position="234"/>
    </location>
</feature>
<comment type="catalytic activity">
    <reaction evidence="12 13">
        <text>(4R,5S)-dethiobiotin + (sulfur carrier)-SH + 2 reduced [2Fe-2S]-[ferredoxin] + 2 S-adenosyl-L-methionine = (sulfur carrier)-H + biotin + 2 5'-deoxyadenosine + 2 L-methionine + 2 oxidized [2Fe-2S]-[ferredoxin]</text>
        <dbReference type="Rhea" id="RHEA:22060"/>
        <dbReference type="Rhea" id="RHEA-COMP:10000"/>
        <dbReference type="Rhea" id="RHEA-COMP:10001"/>
        <dbReference type="Rhea" id="RHEA-COMP:14737"/>
        <dbReference type="Rhea" id="RHEA-COMP:14739"/>
        <dbReference type="ChEBI" id="CHEBI:17319"/>
        <dbReference type="ChEBI" id="CHEBI:29917"/>
        <dbReference type="ChEBI" id="CHEBI:33737"/>
        <dbReference type="ChEBI" id="CHEBI:33738"/>
        <dbReference type="ChEBI" id="CHEBI:57586"/>
        <dbReference type="ChEBI" id="CHEBI:57844"/>
        <dbReference type="ChEBI" id="CHEBI:59789"/>
        <dbReference type="ChEBI" id="CHEBI:64428"/>
        <dbReference type="ChEBI" id="CHEBI:149473"/>
        <dbReference type="EC" id="2.8.1.6"/>
    </reaction>
</comment>
<sequence>MRHAHFGRGVRVHILNNVQNGYCPEECNYCAQAKNSDAPIEKYSLKSDDEILDGARRAYESGAYRYCIVQSGRGPGAKRVEQMADLISRIKATYPVQVCLSAGLLEEGMAAQLKAAGLDRYNHNLNTAESHYGKICSTHGYADRLSTLTQAKAVGLEVCSGMIMGMGEPPQDLIEVARTLKRLNARSIPLNFYVYVPGAQLGEVDQLTPDYCLRALCLFRFINPDAEIRAAGGREANLRGLASLALYPANSIFAEGYLNVGGDAAQAARRMIEDAGFFVESVEEE</sequence>
<evidence type="ECO:0000256" key="1">
    <source>
        <dbReference type="ARBA" id="ARBA00004942"/>
    </source>
</evidence>
<dbReference type="GO" id="GO:0005506">
    <property type="term" value="F:iron ion binding"/>
    <property type="evidence" value="ECO:0007669"/>
    <property type="project" value="UniProtKB-UniRule"/>
</dbReference>
<keyword evidence="17" id="KW-1185">Reference proteome</keyword>
<keyword evidence="5 13" id="KW-0808">Transferase</keyword>
<dbReference type="SFLD" id="SFLDG01278">
    <property type="entry name" value="biotin_synthase_like"/>
    <property type="match status" value="1"/>
</dbReference>
<dbReference type="SMART" id="SM00876">
    <property type="entry name" value="BATS"/>
    <property type="match status" value="1"/>
</dbReference>
<dbReference type="Gene3D" id="3.20.20.70">
    <property type="entry name" value="Aldolase class I"/>
    <property type="match status" value="1"/>
</dbReference>
<keyword evidence="8 13" id="KW-0479">Metal-binding</keyword>
<feature type="binding site" evidence="13 14">
    <location>
        <position position="229"/>
    </location>
    <ligand>
        <name>[2Fe-2S] cluster</name>
        <dbReference type="ChEBI" id="CHEBI:190135"/>
    </ligand>
</feature>
<comment type="similarity">
    <text evidence="2 13">Belongs to the radical SAM superfamily. Biotin synthase family.</text>
</comment>
<dbReference type="STRING" id="1434232.MAIT1_00668"/>
<dbReference type="SFLD" id="SFLDG01060">
    <property type="entry name" value="BATS_domain_containing"/>
    <property type="match status" value="1"/>
</dbReference>
<dbReference type="PROSITE" id="PS51918">
    <property type="entry name" value="RADICAL_SAM"/>
    <property type="match status" value="1"/>
</dbReference>
<evidence type="ECO:0000259" key="15">
    <source>
        <dbReference type="PROSITE" id="PS51918"/>
    </source>
</evidence>
<evidence type="ECO:0000256" key="11">
    <source>
        <dbReference type="ARBA" id="ARBA00023014"/>
    </source>
</evidence>
<dbReference type="InterPro" id="IPR013785">
    <property type="entry name" value="Aldolase_TIM"/>
</dbReference>
<dbReference type="InterPro" id="IPR006638">
    <property type="entry name" value="Elp3/MiaA/NifB-like_rSAM"/>
</dbReference>
<evidence type="ECO:0000313" key="17">
    <source>
        <dbReference type="Proteomes" id="UP000194003"/>
    </source>
</evidence>
<organism evidence="16 17">
    <name type="scientific">Magnetofaba australis IT-1</name>
    <dbReference type="NCBI Taxonomy" id="1434232"/>
    <lineage>
        <taxon>Bacteria</taxon>
        <taxon>Pseudomonadati</taxon>
        <taxon>Pseudomonadota</taxon>
        <taxon>Magnetococcia</taxon>
        <taxon>Magnetococcales</taxon>
        <taxon>Magnetococcaceae</taxon>
        <taxon>Magnetofaba</taxon>
    </lineage>
</organism>
<evidence type="ECO:0000256" key="2">
    <source>
        <dbReference type="ARBA" id="ARBA00010765"/>
    </source>
</evidence>
<dbReference type="EC" id="2.8.1.6" evidence="3 13"/>
<comment type="pathway">
    <text evidence="1 13">Cofactor biosynthesis; biotin biosynthesis; biotin from 7,8-diaminononanoate: step 2/2.</text>
</comment>
<feature type="binding site" evidence="13 14">
    <location>
        <position position="67"/>
    </location>
    <ligand>
        <name>[2Fe-2S] cluster</name>
        <dbReference type="ChEBI" id="CHEBI:190135"/>
    </ligand>
</feature>
<feature type="binding site" evidence="13 14">
    <location>
        <position position="23"/>
    </location>
    <ligand>
        <name>[4Fe-4S] cluster</name>
        <dbReference type="ChEBI" id="CHEBI:49883"/>
        <note>4Fe-4S-S-AdoMet</note>
    </ligand>
</feature>
<dbReference type="GO" id="GO:0051539">
    <property type="term" value="F:4 iron, 4 sulfur cluster binding"/>
    <property type="evidence" value="ECO:0007669"/>
    <property type="project" value="UniProtKB-KW"/>
</dbReference>
<dbReference type="SUPFAM" id="SSF102114">
    <property type="entry name" value="Radical SAM enzymes"/>
    <property type="match status" value="1"/>
</dbReference>
<comment type="cofactor">
    <cofactor evidence="13">
        <name>[2Fe-2S] cluster</name>
        <dbReference type="ChEBI" id="CHEBI:190135"/>
    </cofactor>
    <text evidence="13">Binds 1 [2Fe-2S] cluster. The cluster is coordinated with 3 cysteines and 1 arginine.</text>
</comment>
<dbReference type="SMART" id="SM00729">
    <property type="entry name" value="Elp3"/>
    <property type="match status" value="1"/>
</dbReference>
<gene>
    <name evidence="13" type="primary">bioB</name>
    <name evidence="16" type="ORF">MAIT1_00668</name>
</gene>
<feature type="binding site" evidence="13 14">
    <location>
        <position position="159"/>
    </location>
    <ligand>
        <name>[2Fe-2S] cluster</name>
        <dbReference type="ChEBI" id="CHEBI:190135"/>
    </ligand>
</feature>
<evidence type="ECO:0000256" key="8">
    <source>
        <dbReference type="ARBA" id="ARBA00022723"/>
    </source>
</evidence>
<dbReference type="InterPro" id="IPR010722">
    <property type="entry name" value="BATS_dom"/>
</dbReference>
<dbReference type="NCBIfam" id="TIGR00433">
    <property type="entry name" value="bioB"/>
    <property type="match status" value="1"/>
</dbReference>
<dbReference type="PIRSF" id="PIRSF001619">
    <property type="entry name" value="Biotin_synth"/>
    <property type="match status" value="1"/>
</dbReference>
<dbReference type="AlphaFoldDB" id="A0A1Y2JZ93"/>
<feature type="binding site" evidence="13 14">
    <location>
        <position position="27"/>
    </location>
    <ligand>
        <name>[4Fe-4S] cluster</name>
        <dbReference type="ChEBI" id="CHEBI:49883"/>
        <note>4Fe-4S-S-AdoMet</note>
    </ligand>
</feature>
<comment type="cofactor">
    <cofactor evidence="14">
        <name>[2Fe-2S] cluster</name>
        <dbReference type="ChEBI" id="CHEBI:190135"/>
    </cofactor>
    <text evidence="14">Binds 1 [2Fe-2S] cluster. The cluster is coordinated with 3 cysteines and 1 arginine.</text>
</comment>
<comment type="function">
    <text evidence="13">Catalyzes the conversion of dethiobiotin (DTB) to biotin by the insertion of a sulfur atom into dethiobiotin via a radical-based mechanism.</text>
</comment>
<keyword evidence="9 13" id="KW-0093">Biotin biosynthesis</keyword>
<evidence type="ECO:0000256" key="10">
    <source>
        <dbReference type="ARBA" id="ARBA00023004"/>
    </source>
</evidence>
<evidence type="ECO:0000256" key="12">
    <source>
        <dbReference type="ARBA" id="ARBA00051157"/>
    </source>
</evidence>
<dbReference type="PANTHER" id="PTHR22976:SF2">
    <property type="entry name" value="BIOTIN SYNTHASE, MITOCHONDRIAL"/>
    <property type="match status" value="1"/>
</dbReference>
<evidence type="ECO:0000313" key="16">
    <source>
        <dbReference type="EMBL" id="OSM00206.1"/>
    </source>
</evidence>
<evidence type="ECO:0000256" key="14">
    <source>
        <dbReference type="PIRSR" id="PIRSR001619-1"/>
    </source>
</evidence>
<comment type="subunit">
    <text evidence="13">Homodimer.</text>
</comment>
<evidence type="ECO:0000256" key="4">
    <source>
        <dbReference type="ARBA" id="ARBA00022485"/>
    </source>
</evidence>
<dbReference type="CDD" id="cd01335">
    <property type="entry name" value="Radical_SAM"/>
    <property type="match status" value="1"/>
</dbReference>
<keyword evidence="6 13" id="KW-0949">S-adenosyl-L-methionine</keyword>
<dbReference type="EMBL" id="LVJN01000021">
    <property type="protein sequence ID" value="OSM00206.1"/>
    <property type="molecule type" value="Genomic_DNA"/>
</dbReference>
<feature type="binding site" evidence="13 14">
    <location>
        <position position="99"/>
    </location>
    <ligand>
        <name>[2Fe-2S] cluster</name>
        <dbReference type="ChEBI" id="CHEBI:190135"/>
    </ligand>
</feature>
<dbReference type="PANTHER" id="PTHR22976">
    <property type="entry name" value="BIOTIN SYNTHASE"/>
    <property type="match status" value="1"/>
</dbReference>
<evidence type="ECO:0000256" key="9">
    <source>
        <dbReference type="ARBA" id="ARBA00022756"/>
    </source>
</evidence>
<dbReference type="InterPro" id="IPR024177">
    <property type="entry name" value="Biotin_synthase"/>
</dbReference>
<feature type="binding site" evidence="13 14">
    <location>
        <position position="30"/>
    </location>
    <ligand>
        <name>[4Fe-4S] cluster</name>
        <dbReference type="ChEBI" id="CHEBI:49883"/>
        <note>4Fe-4S-S-AdoMet</note>
    </ligand>
</feature>
<protein>
    <recommendedName>
        <fullName evidence="3 13">Biotin synthase</fullName>
        <ecNumber evidence="3 13">2.8.1.6</ecNumber>
    </recommendedName>
</protein>
<keyword evidence="7 13" id="KW-0001">2Fe-2S</keyword>
<accession>A0A1Y2JZ93</accession>
<comment type="cofactor">
    <cofactor evidence="13 14">
        <name>[4Fe-4S] cluster</name>
        <dbReference type="ChEBI" id="CHEBI:49883"/>
    </cofactor>
    <text evidence="13 14">Binds 1 [4Fe-4S] cluster. The cluster is coordinated with 3 cysteines and an exchangeable S-adenosyl-L-methionine.</text>
</comment>
<evidence type="ECO:0000256" key="13">
    <source>
        <dbReference type="HAMAP-Rule" id="MF_01694"/>
    </source>
</evidence>
<dbReference type="GO" id="GO:0051537">
    <property type="term" value="F:2 iron, 2 sulfur cluster binding"/>
    <property type="evidence" value="ECO:0007669"/>
    <property type="project" value="UniProtKB-KW"/>
</dbReference>
<keyword evidence="11 13" id="KW-0411">Iron-sulfur</keyword>
<name>A0A1Y2JZ93_9PROT</name>
<dbReference type="Proteomes" id="UP000194003">
    <property type="component" value="Unassembled WGS sequence"/>
</dbReference>
<dbReference type="InterPro" id="IPR002684">
    <property type="entry name" value="Biotin_synth/BioAB"/>
</dbReference>
<keyword evidence="4 13" id="KW-0004">4Fe-4S</keyword>
<evidence type="ECO:0000256" key="3">
    <source>
        <dbReference type="ARBA" id="ARBA00012236"/>
    </source>
</evidence>
<dbReference type="InterPro" id="IPR007197">
    <property type="entry name" value="rSAM"/>
</dbReference>
<dbReference type="UniPathway" id="UPA00078">
    <property type="reaction ID" value="UER00162"/>
</dbReference>
<evidence type="ECO:0000256" key="5">
    <source>
        <dbReference type="ARBA" id="ARBA00022679"/>
    </source>
</evidence>
<evidence type="ECO:0000256" key="6">
    <source>
        <dbReference type="ARBA" id="ARBA00022691"/>
    </source>
</evidence>
<dbReference type="HAMAP" id="MF_01694">
    <property type="entry name" value="BioB"/>
    <property type="match status" value="1"/>
</dbReference>
<dbReference type="GO" id="GO:0009102">
    <property type="term" value="P:biotin biosynthetic process"/>
    <property type="evidence" value="ECO:0007669"/>
    <property type="project" value="UniProtKB-UniRule"/>
</dbReference>
<dbReference type="SFLD" id="SFLDS00029">
    <property type="entry name" value="Radical_SAM"/>
    <property type="match status" value="1"/>
</dbReference>
<reference evidence="16 17" key="1">
    <citation type="journal article" date="2016" name="BMC Genomics">
        <title>Combined genomic and structural analyses of a cultured magnetotactic bacterium reveals its niche adaptation to a dynamic environment.</title>
        <authorList>
            <person name="Araujo A.C."/>
            <person name="Morillo V."/>
            <person name="Cypriano J."/>
            <person name="Teixeira L.C."/>
            <person name="Leao P."/>
            <person name="Lyra S."/>
            <person name="Almeida L.G."/>
            <person name="Bazylinski D.A."/>
            <person name="Vasconcellos A.T."/>
            <person name="Abreu F."/>
            <person name="Lins U."/>
        </authorList>
    </citation>
    <scope>NUCLEOTIDE SEQUENCE [LARGE SCALE GENOMIC DNA]</scope>
    <source>
        <strain evidence="16 17">IT-1</strain>
    </source>
</reference>
<comment type="caution">
    <text evidence="16">The sequence shown here is derived from an EMBL/GenBank/DDBJ whole genome shotgun (WGS) entry which is preliminary data.</text>
</comment>
<evidence type="ECO:0000256" key="7">
    <source>
        <dbReference type="ARBA" id="ARBA00022714"/>
    </source>
</evidence>
<keyword evidence="10 13" id="KW-0408">Iron</keyword>
<dbReference type="GO" id="GO:0004076">
    <property type="term" value="F:biotin synthase activity"/>
    <property type="evidence" value="ECO:0007669"/>
    <property type="project" value="UniProtKB-UniRule"/>
</dbReference>
<proteinExistence type="inferred from homology"/>
<dbReference type="Pfam" id="PF06968">
    <property type="entry name" value="BATS"/>
    <property type="match status" value="1"/>
</dbReference>
<dbReference type="Pfam" id="PF04055">
    <property type="entry name" value="Radical_SAM"/>
    <property type="match status" value="1"/>
</dbReference>
<dbReference type="InterPro" id="IPR058240">
    <property type="entry name" value="rSAM_sf"/>
</dbReference>